<name>A0A9D4SXV1_RHISA</name>
<dbReference type="AlphaFoldDB" id="A0A9D4SXV1"/>
<comment type="caution">
    <text evidence="3">The sequence shown here is derived from an EMBL/GenBank/DDBJ whole genome shotgun (WGS) entry which is preliminary data.</text>
</comment>
<dbReference type="PANTHER" id="PTHR21373">
    <property type="entry name" value="GLUCOSE REPRESSIBLE PROTEIN MAK10"/>
    <property type="match status" value="1"/>
</dbReference>
<dbReference type="Proteomes" id="UP000821837">
    <property type="component" value="Unassembled WGS sequence"/>
</dbReference>
<protein>
    <recommendedName>
        <fullName evidence="1">Protein MAK10 homolog</fullName>
    </recommendedName>
</protein>
<evidence type="ECO:0000313" key="4">
    <source>
        <dbReference type="Proteomes" id="UP000821837"/>
    </source>
</evidence>
<keyword evidence="4" id="KW-1185">Reference proteome</keyword>
<evidence type="ECO:0000256" key="1">
    <source>
        <dbReference type="ARBA" id="ARBA00030494"/>
    </source>
</evidence>
<dbReference type="Pfam" id="PF25789">
    <property type="entry name" value="TPR_NAA35"/>
    <property type="match status" value="1"/>
</dbReference>
<evidence type="ECO:0000259" key="2">
    <source>
        <dbReference type="Pfam" id="PF25789"/>
    </source>
</evidence>
<dbReference type="InterPro" id="IPR057982">
    <property type="entry name" value="TPR_NAA35"/>
</dbReference>
<proteinExistence type="predicted"/>
<reference evidence="3" key="1">
    <citation type="journal article" date="2020" name="Cell">
        <title>Large-Scale Comparative Analyses of Tick Genomes Elucidate Their Genetic Diversity and Vector Capacities.</title>
        <authorList>
            <consortium name="Tick Genome and Microbiome Consortium (TIGMIC)"/>
            <person name="Jia N."/>
            <person name="Wang J."/>
            <person name="Shi W."/>
            <person name="Du L."/>
            <person name="Sun Y."/>
            <person name="Zhan W."/>
            <person name="Jiang J.F."/>
            <person name="Wang Q."/>
            <person name="Zhang B."/>
            <person name="Ji P."/>
            <person name="Bell-Sakyi L."/>
            <person name="Cui X.M."/>
            <person name="Yuan T.T."/>
            <person name="Jiang B.G."/>
            <person name="Yang W.F."/>
            <person name="Lam T.T."/>
            <person name="Chang Q.C."/>
            <person name="Ding S.J."/>
            <person name="Wang X.J."/>
            <person name="Zhu J.G."/>
            <person name="Ruan X.D."/>
            <person name="Zhao L."/>
            <person name="Wei J.T."/>
            <person name="Ye R.Z."/>
            <person name="Que T.C."/>
            <person name="Du C.H."/>
            <person name="Zhou Y.H."/>
            <person name="Cheng J.X."/>
            <person name="Dai P.F."/>
            <person name="Guo W.B."/>
            <person name="Han X.H."/>
            <person name="Huang E.J."/>
            <person name="Li L.F."/>
            <person name="Wei W."/>
            <person name="Gao Y.C."/>
            <person name="Liu J.Z."/>
            <person name="Shao H.Z."/>
            <person name="Wang X."/>
            <person name="Wang C.C."/>
            <person name="Yang T.C."/>
            <person name="Huo Q.B."/>
            <person name="Li W."/>
            <person name="Chen H.Y."/>
            <person name="Chen S.E."/>
            <person name="Zhou L.G."/>
            <person name="Ni X.B."/>
            <person name="Tian J.H."/>
            <person name="Sheng Y."/>
            <person name="Liu T."/>
            <person name="Pan Y.S."/>
            <person name="Xia L.Y."/>
            <person name="Li J."/>
            <person name="Zhao F."/>
            <person name="Cao W.C."/>
        </authorList>
    </citation>
    <scope>NUCLEOTIDE SEQUENCE</scope>
    <source>
        <strain evidence="3">Rsan-2018</strain>
    </source>
</reference>
<dbReference type="EMBL" id="JABSTV010001250">
    <property type="protein sequence ID" value="KAH7957666.1"/>
    <property type="molecule type" value="Genomic_DNA"/>
</dbReference>
<accession>A0A9D4SXV1</accession>
<sequence length="127" mass="14795">MHEPSRARLSDFRLGWVRYEHRFAPFNSILTPPPVQYGQYKEMTDPYKYQPPPTPEDMYLAACKCFQNARMLLDNVPDLSSELTSVMKVAKTNFVVVKLLLSGHKKDSTMLPEFDFSQHKNFPIIRI</sequence>
<dbReference type="VEuPathDB" id="VectorBase:RSAN_028976"/>
<reference evidence="3" key="2">
    <citation type="submission" date="2021-09" db="EMBL/GenBank/DDBJ databases">
        <authorList>
            <person name="Jia N."/>
            <person name="Wang J."/>
            <person name="Shi W."/>
            <person name="Du L."/>
            <person name="Sun Y."/>
            <person name="Zhan W."/>
            <person name="Jiang J."/>
            <person name="Wang Q."/>
            <person name="Zhang B."/>
            <person name="Ji P."/>
            <person name="Sakyi L.B."/>
            <person name="Cui X."/>
            <person name="Yuan T."/>
            <person name="Jiang B."/>
            <person name="Yang W."/>
            <person name="Lam T.T.-Y."/>
            <person name="Chang Q."/>
            <person name="Ding S."/>
            <person name="Wang X."/>
            <person name="Zhu J."/>
            <person name="Ruan X."/>
            <person name="Zhao L."/>
            <person name="Wei J."/>
            <person name="Que T."/>
            <person name="Du C."/>
            <person name="Cheng J."/>
            <person name="Dai P."/>
            <person name="Han X."/>
            <person name="Huang E."/>
            <person name="Gao Y."/>
            <person name="Liu J."/>
            <person name="Shao H."/>
            <person name="Ye R."/>
            <person name="Li L."/>
            <person name="Wei W."/>
            <person name="Wang X."/>
            <person name="Wang C."/>
            <person name="Huo Q."/>
            <person name="Li W."/>
            <person name="Guo W."/>
            <person name="Chen H."/>
            <person name="Chen S."/>
            <person name="Zhou L."/>
            <person name="Zhou L."/>
            <person name="Ni X."/>
            <person name="Tian J."/>
            <person name="Zhou Y."/>
            <person name="Sheng Y."/>
            <person name="Liu T."/>
            <person name="Pan Y."/>
            <person name="Xia L."/>
            <person name="Li J."/>
            <person name="Zhao F."/>
            <person name="Cao W."/>
        </authorList>
    </citation>
    <scope>NUCLEOTIDE SEQUENCE</scope>
    <source>
        <strain evidence="3">Rsan-2018</strain>
        <tissue evidence="3">Larvae</tissue>
    </source>
</reference>
<evidence type="ECO:0000313" key="3">
    <source>
        <dbReference type="EMBL" id="KAH7957666.1"/>
    </source>
</evidence>
<feature type="domain" description="NAA35-like TPR repeats" evidence="2">
    <location>
        <begin position="9"/>
        <end position="125"/>
    </location>
</feature>
<gene>
    <name evidence="3" type="ORF">HPB52_021112</name>
</gene>
<dbReference type="InterPro" id="IPR007244">
    <property type="entry name" value="Naa35_N"/>
</dbReference>
<organism evidence="3 4">
    <name type="scientific">Rhipicephalus sanguineus</name>
    <name type="common">Brown dog tick</name>
    <name type="synonym">Ixodes sanguineus</name>
    <dbReference type="NCBI Taxonomy" id="34632"/>
    <lineage>
        <taxon>Eukaryota</taxon>
        <taxon>Metazoa</taxon>
        <taxon>Ecdysozoa</taxon>
        <taxon>Arthropoda</taxon>
        <taxon>Chelicerata</taxon>
        <taxon>Arachnida</taxon>
        <taxon>Acari</taxon>
        <taxon>Parasitiformes</taxon>
        <taxon>Ixodida</taxon>
        <taxon>Ixodoidea</taxon>
        <taxon>Ixodidae</taxon>
        <taxon>Rhipicephalinae</taxon>
        <taxon>Rhipicephalus</taxon>
        <taxon>Rhipicephalus</taxon>
    </lineage>
</organism>
<dbReference type="GO" id="GO:0031417">
    <property type="term" value="C:NatC complex"/>
    <property type="evidence" value="ECO:0007669"/>
    <property type="project" value="InterPro"/>
</dbReference>
<dbReference type="PANTHER" id="PTHR21373:SF0">
    <property type="entry name" value="N-ALPHA-ACETYLTRANSFERASE 35, NATC AUXILIARY SUBUNIT"/>
    <property type="match status" value="1"/>
</dbReference>